<reference evidence="3" key="1">
    <citation type="journal article" date="2021" name="Nat. Commun.">
        <title>Genetic determinants of endophytism in the Arabidopsis root mycobiome.</title>
        <authorList>
            <person name="Mesny F."/>
            <person name="Miyauchi S."/>
            <person name="Thiergart T."/>
            <person name="Pickel B."/>
            <person name="Atanasova L."/>
            <person name="Karlsson M."/>
            <person name="Huettel B."/>
            <person name="Barry K.W."/>
            <person name="Haridas S."/>
            <person name="Chen C."/>
            <person name="Bauer D."/>
            <person name="Andreopoulos W."/>
            <person name="Pangilinan J."/>
            <person name="LaButti K."/>
            <person name="Riley R."/>
            <person name="Lipzen A."/>
            <person name="Clum A."/>
            <person name="Drula E."/>
            <person name="Henrissat B."/>
            <person name="Kohler A."/>
            <person name="Grigoriev I.V."/>
            <person name="Martin F.M."/>
            <person name="Hacquard S."/>
        </authorList>
    </citation>
    <scope>NUCLEOTIDE SEQUENCE</scope>
    <source>
        <strain evidence="3">MPI-CAGE-AT-0016</strain>
    </source>
</reference>
<evidence type="ECO:0000256" key="2">
    <source>
        <dbReference type="SAM" id="SignalP"/>
    </source>
</evidence>
<feature type="compositionally biased region" description="Polar residues" evidence="1">
    <location>
        <begin position="78"/>
        <end position="113"/>
    </location>
</feature>
<keyword evidence="2" id="KW-0732">Signal</keyword>
<accession>A0A8K0TS93</accession>
<gene>
    <name evidence="3" type="ORF">B0T11DRAFT_269216</name>
</gene>
<comment type="caution">
    <text evidence="3">The sequence shown here is derived from an EMBL/GenBank/DDBJ whole genome shotgun (WGS) entry which is preliminary data.</text>
</comment>
<dbReference type="Proteomes" id="UP000813385">
    <property type="component" value="Unassembled WGS sequence"/>
</dbReference>
<keyword evidence="4" id="KW-1185">Reference proteome</keyword>
<evidence type="ECO:0000256" key="1">
    <source>
        <dbReference type="SAM" id="MobiDB-lite"/>
    </source>
</evidence>
<evidence type="ECO:0000313" key="3">
    <source>
        <dbReference type="EMBL" id="KAH7374811.1"/>
    </source>
</evidence>
<dbReference type="EMBL" id="JAGPXD010000001">
    <property type="protein sequence ID" value="KAH7374811.1"/>
    <property type="molecule type" value="Genomic_DNA"/>
</dbReference>
<feature type="signal peptide" evidence="2">
    <location>
        <begin position="1"/>
        <end position="20"/>
    </location>
</feature>
<evidence type="ECO:0000313" key="4">
    <source>
        <dbReference type="Proteomes" id="UP000813385"/>
    </source>
</evidence>
<feature type="chain" id="PRO_5035469061" evidence="2">
    <location>
        <begin position="21"/>
        <end position="169"/>
    </location>
</feature>
<protein>
    <submittedName>
        <fullName evidence="3">Uncharacterized protein</fullName>
    </submittedName>
</protein>
<name>A0A8K0TS93_9PEZI</name>
<organism evidence="3 4">
    <name type="scientific">Plectosphaerella cucumerina</name>
    <dbReference type="NCBI Taxonomy" id="40658"/>
    <lineage>
        <taxon>Eukaryota</taxon>
        <taxon>Fungi</taxon>
        <taxon>Dikarya</taxon>
        <taxon>Ascomycota</taxon>
        <taxon>Pezizomycotina</taxon>
        <taxon>Sordariomycetes</taxon>
        <taxon>Hypocreomycetidae</taxon>
        <taxon>Glomerellales</taxon>
        <taxon>Plectosphaerellaceae</taxon>
        <taxon>Plectosphaerella</taxon>
    </lineage>
</organism>
<feature type="region of interest" description="Disordered" evidence="1">
    <location>
        <begin position="75"/>
        <end position="120"/>
    </location>
</feature>
<proteinExistence type="predicted"/>
<dbReference type="AlphaFoldDB" id="A0A8K0TS93"/>
<sequence>MKFSGAAVSSLLIGLPVAHSASITSVWARAELDTNALLAPSSDSKIFPEIVSPLRTLPSPDAEYIPRTFVRRNDDSESSFTVKQKTEASSEQPANIVASPSDSRLLPRSTSDEPSSEETLSEVEYLLLKLQDEKTSPEEIEELISHLPDELSAEEEDAINDFFVKAAEL</sequence>